<name>A0A6J1C683_MOMCH</name>
<feature type="region of interest" description="Disordered" evidence="6">
    <location>
        <begin position="80"/>
        <end position="105"/>
    </location>
</feature>
<evidence type="ECO:0000256" key="6">
    <source>
        <dbReference type="SAM" id="MobiDB-lite"/>
    </source>
</evidence>
<dbReference type="GO" id="GO:0016020">
    <property type="term" value="C:membrane"/>
    <property type="evidence" value="ECO:0007669"/>
    <property type="project" value="UniProtKB-SubCell"/>
</dbReference>
<feature type="compositionally biased region" description="Basic and acidic residues" evidence="6">
    <location>
        <begin position="197"/>
        <end position="207"/>
    </location>
</feature>
<evidence type="ECO:0000313" key="10">
    <source>
        <dbReference type="RefSeq" id="XP_022136719.1"/>
    </source>
</evidence>
<dbReference type="PANTHER" id="PTHR11119">
    <property type="entry name" value="XANTHINE-URACIL / VITAMIN C PERMEASE FAMILY MEMBER"/>
    <property type="match status" value="1"/>
</dbReference>
<dbReference type="KEGG" id="mcha:111008361"/>
<keyword evidence="3 7" id="KW-0812">Transmembrane</keyword>
<sequence length="768" mass="83587">METGSRAKSLGKEETGRRSAKFDSMLPNAPTVDPFVPRTDHNPRELRSWAKRTGFVSTFSGETTSGVGEKNESARFDLEKGLERRGGGSSPKIEIDPILGRTRPNREIEVEPVTGPAKGEMRTENEGVLRFRDGGVRGEERRRVGIEPMMGEAKEDERRVVTNGKGSERVAGAVSRNSDGTVNGNGHEFPVVTPAGEPKKEDDKDGRDEDIDVNAGEVEAAESGWQRPSGMKLGPTENPGFVPLIYYGLQHYLSLVGSVVFIPLIIVPAMGGTDKDTATVISTLLLVSGITTILHSYFGTRLPLVQGSSFVYLAPVLVVMNAQEYRNLTEHKFRHIMRELQGAIIVSSIFQSILGFSGLMSLFLRLINPVVVAPTVAAVGLAFFSYGFPQAGSCVEISIPLIVLLLIFTLYLRGVSIFGHRVFRIYAVPLSVMIIWAYAFFLTAGGAYNFAGCSPDVPSSNIVVDACRRHAYTMKHCRTDVSSAWRTASWVRIPYPLQWGVPIFHIRTCIITIMVSLVASVDSVGTYHTVALRVATKPPTPGIVSRGIALEGFCSILAGLWGTGAGSTTLTENVHTIHVTKVANRRALEVGAVFLIFISFLGKVGAVLASIPLALAASVLCFIWALIVALGLSTLQYGQTASIRNMTIVGVSLFFGLSIPAYFQQFQAETSFILPSYFVPYAAASNGPTHSGNKQFDFVFNALMSLNMVVTFFIAIVLENTVPGSRQERGMYIWSHAEDIKNDPALLATYSLPGKFSRLFCRCKCLCI</sequence>
<feature type="transmembrane region" description="Helical" evidence="7">
    <location>
        <begin position="244"/>
        <end position="266"/>
    </location>
</feature>
<keyword evidence="8" id="KW-1185">Reference proteome</keyword>
<feature type="compositionally biased region" description="Basic and acidic residues" evidence="6">
    <location>
        <begin position="10"/>
        <end position="21"/>
    </location>
</feature>
<dbReference type="GO" id="GO:0022857">
    <property type="term" value="F:transmembrane transporter activity"/>
    <property type="evidence" value="ECO:0007669"/>
    <property type="project" value="InterPro"/>
</dbReference>
<evidence type="ECO:0000256" key="5">
    <source>
        <dbReference type="ARBA" id="ARBA00023136"/>
    </source>
</evidence>
<evidence type="ECO:0000313" key="9">
    <source>
        <dbReference type="RefSeq" id="XP_022136717.1"/>
    </source>
</evidence>
<feature type="transmembrane region" description="Helical" evidence="7">
    <location>
        <begin position="343"/>
        <end position="364"/>
    </location>
</feature>
<feature type="transmembrane region" description="Helical" evidence="7">
    <location>
        <begin position="370"/>
        <end position="389"/>
    </location>
</feature>
<feature type="transmembrane region" description="Helical" evidence="7">
    <location>
        <begin position="587"/>
        <end position="608"/>
    </location>
</feature>
<dbReference type="Pfam" id="PF00860">
    <property type="entry name" value="Xan_ur_permease"/>
    <property type="match status" value="1"/>
</dbReference>
<dbReference type="NCBIfam" id="NF037981">
    <property type="entry name" value="NCS2_1"/>
    <property type="match status" value="1"/>
</dbReference>
<evidence type="ECO:0000256" key="2">
    <source>
        <dbReference type="ARBA" id="ARBA00008821"/>
    </source>
</evidence>
<evidence type="ECO:0000256" key="7">
    <source>
        <dbReference type="SAM" id="Phobius"/>
    </source>
</evidence>
<feature type="region of interest" description="Disordered" evidence="6">
    <location>
        <begin position="1"/>
        <end position="41"/>
    </location>
</feature>
<feature type="transmembrane region" description="Helical" evidence="7">
    <location>
        <begin position="278"/>
        <end position="298"/>
    </location>
</feature>
<feature type="transmembrane region" description="Helical" evidence="7">
    <location>
        <begin position="645"/>
        <end position="663"/>
    </location>
</feature>
<reference evidence="9 10" key="1">
    <citation type="submission" date="2025-04" db="UniProtKB">
        <authorList>
            <consortium name="RefSeq"/>
        </authorList>
    </citation>
    <scope>IDENTIFICATION</scope>
    <source>
        <strain evidence="9 10">OHB3-1</strain>
    </source>
</reference>
<proteinExistence type="inferred from homology"/>
<organism evidence="8 9">
    <name type="scientific">Momordica charantia</name>
    <name type="common">Bitter gourd</name>
    <name type="synonym">Balsam pear</name>
    <dbReference type="NCBI Taxonomy" id="3673"/>
    <lineage>
        <taxon>Eukaryota</taxon>
        <taxon>Viridiplantae</taxon>
        <taxon>Streptophyta</taxon>
        <taxon>Embryophyta</taxon>
        <taxon>Tracheophyta</taxon>
        <taxon>Spermatophyta</taxon>
        <taxon>Magnoliopsida</taxon>
        <taxon>eudicotyledons</taxon>
        <taxon>Gunneridae</taxon>
        <taxon>Pentapetalae</taxon>
        <taxon>rosids</taxon>
        <taxon>fabids</taxon>
        <taxon>Cucurbitales</taxon>
        <taxon>Cucurbitaceae</taxon>
        <taxon>Momordiceae</taxon>
        <taxon>Momordica</taxon>
    </lineage>
</organism>
<evidence type="ECO:0000256" key="4">
    <source>
        <dbReference type="ARBA" id="ARBA00022989"/>
    </source>
</evidence>
<dbReference type="RefSeq" id="XP_022136719.1">
    <property type="nucleotide sequence ID" value="XM_022281027.1"/>
</dbReference>
<dbReference type="GeneID" id="111008361"/>
<protein>
    <submittedName>
        <fullName evidence="9 10">Nucleobase-ascorbate transporter 11</fullName>
    </submittedName>
</protein>
<dbReference type="Proteomes" id="UP000504603">
    <property type="component" value="Unplaced"/>
</dbReference>
<comment type="subcellular location">
    <subcellularLocation>
        <location evidence="1">Membrane</location>
        <topology evidence="1">Multi-pass membrane protein</topology>
    </subcellularLocation>
</comment>
<feature type="transmembrane region" description="Helical" evidence="7">
    <location>
        <begin position="698"/>
        <end position="718"/>
    </location>
</feature>
<feature type="transmembrane region" description="Helical" evidence="7">
    <location>
        <begin position="614"/>
        <end position="633"/>
    </location>
</feature>
<evidence type="ECO:0000256" key="3">
    <source>
        <dbReference type="ARBA" id="ARBA00022692"/>
    </source>
</evidence>
<keyword evidence="5 7" id="KW-0472">Membrane</keyword>
<feature type="region of interest" description="Disordered" evidence="6">
    <location>
        <begin position="170"/>
        <end position="210"/>
    </location>
</feature>
<dbReference type="OrthoDB" id="1641903at2759"/>
<dbReference type="AlphaFoldDB" id="A0A6J1C683"/>
<feature type="transmembrane region" description="Helical" evidence="7">
    <location>
        <begin position="425"/>
        <end position="451"/>
    </location>
</feature>
<gene>
    <name evidence="9 10" type="primary">LOC111008361</name>
</gene>
<feature type="compositionally biased region" description="Polar residues" evidence="6">
    <location>
        <begin position="175"/>
        <end position="184"/>
    </location>
</feature>
<comment type="similarity">
    <text evidence="2">Belongs to the nucleobase:cation symporter-2 (NCS2) (TC 2.A.40) family.</text>
</comment>
<dbReference type="RefSeq" id="XP_022136717.1">
    <property type="nucleotide sequence ID" value="XM_022281025.1"/>
</dbReference>
<feature type="transmembrane region" description="Helical" evidence="7">
    <location>
        <begin position="401"/>
        <end position="419"/>
    </location>
</feature>
<accession>A0A6J1C683</accession>
<keyword evidence="4 7" id="KW-1133">Transmembrane helix</keyword>
<evidence type="ECO:0000256" key="1">
    <source>
        <dbReference type="ARBA" id="ARBA00004141"/>
    </source>
</evidence>
<evidence type="ECO:0000313" key="8">
    <source>
        <dbReference type="Proteomes" id="UP000504603"/>
    </source>
</evidence>
<dbReference type="InterPro" id="IPR006043">
    <property type="entry name" value="NCS2"/>
</dbReference>